<gene>
    <name evidence="1" type="primary">jg15001</name>
    <name evidence="1" type="ORF">PAEG_LOCUS2112</name>
</gene>
<name>A0A8S4QI75_9NEOP</name>
<accession>A0A8S4QI75</accession>
<proteinExistence type="predicted"/>
<dbReference type="Proteomes" id="UP000838756">
    <property type="component" value="Unassembled WGS sequence"/>
</dbReference>
<evidence type="ECO:0000313" key="2">
    <source>
        <dbReference type="Proteomes" id="UP000838756"/>
    </source>
</evidence>
<protein>
    <submittedName>
        <fullName evidence="1">Jg15001 protein</fullName>
    </submittedName>
</protein>
<evidence type="ECO:0000313" key="1">
    <source>
        <dbReference type="EMBL" id="CAH2210201.1"/>
    </source>
</evidence>
<dbReference type="EMBL" id="CAKXAJ010006905">
    <property type="protein sequence ID" value="CAH2210201.1"/>
    <property type="molecule type" value="Genomic_DNA"/>
</dbReference>
<reference evidence="1" key="1">
    <citation type="submission" date="2022-03" db="EMBL/GenBank/DDBJ databases">
        <authorList>
            <person name="Lindestad O."/>
        </authorList>
    </citation>
    <scope>NUCLEOTIDE SEQUENCE</scope>
</reference>
<comment type="caution">
    <text evidence="1">The sequence shown here is derived from an EMBL/GenBank/DDBJ whole genome shotgun (WGS) entry which is preliminary data.</text>
</comment>
<dbReference type="AlphaFoldDB" id="A0A8S4QI75"/>
<sequence length="76" mass="8311">MARSCNHATDYKKDIKNTNPRAQRSYRFGKIVGESDHAGRQSLDNKRGVRGDARVADAASCRASASVRIVKALIHG</sequence>
<keyword evidence="2" id="KW-1185">Reference proteome</keyword>
<organism evidence="1 2">
    <name type="scientific">Pararge aegeria aegeria</name>
    <dbReference type="NCBI Taxonomy" id="348720"/>
    <lineage>
        <taxon>Eukaryota</taxon>
        <taxon>Metazoa</taxon>
        <taxon>Ecdysozoa</taxon>
        <taxon>Arthropoda</taxon>
        <taxon>Hexapoda</taxon>
        <taxon>Insecta</taxon>
        <taxon>Pterygota</taxon>
        <taxon>Neoptera</taxon>
        <taxon>Endopterygota</taxon>
        <taxon>Lepidoptera</taxon>
        <taxon>Glossata</taxon>
        <taxon>Ditrysia</taxon>
        <taxon>Papilionoidea</taxon>
        <taxon>Nymphalidae</taxon>
        <taxon>Satyrinae</taxon>
        <taxon>Satyrini</taxon>
        <taxon>Parargina</taxon>
        <taxon>Pararge</taxon>
    </lineage>
</organism>